<gene>
    <name evidence="3" type="ordered locus">Sthe_2753</name>
</gene>
<evidence type="ECO:0000256" key="2">
    <source>
        <dbReference type="SAM" id="Phobius"/>
    </source>
</evidence>
<keyword evidence="2" id="KW-0472">Membrane</keyword>
<dbReference type="AlphaFoldDB" id="D1C8M4"/>
<evidence type="ECO:0000313" key="4">
    <source>
        <dbReference type="Proteomes" id="UP000002027"/>
    </source>
</evidence>
<evidence type="ECO:0000313" key="3">
    <source>
        <dbReference type="EMBL" id="ACZ40167.1"/>
    </source>
</evidence>
<dbReference type="eggNOG" id="COG0451">
    <property type="taxonomic scope" value="Bacteria"/>
</dbReference>
<accession>D1C8M4</accession>
<evidence type="ECO:0008006" key="5">
    <source>
        <dbReference type="Google" id="ProtNLM"/>
    </source>
</evidence>
<dbReference type="EMBL" id="CP001824">
    <property type="protein sequence ID" value="ACZ40167.1"/>
    <property type="molecule type" value="Genomic_DNA"/>
</dbReference>
<dbReference type="OrthoDB" id="156325at2"/>
<dbReference type="Proteomes" id="UP000002027">
    <property type="component" value="Chromosome 2"/>
</dbReference>
<keyword evidence="1" id="KW-0175">Coiled coil</keyword>
<dbReference type="HOGENOM" id="CLU_433383_0_0_0"/>
<dbReference type="InterPro" id="IPR025101">
    <property type="entry name" value="DUF4012"/>
</dbReference>
<keyword evidence="2" id="KW-1133">Transmembrane helix</keyword>
<dbReference type="Pfam" id="PF13196">
    <property type="entry name" value="DUF4012"/>
    <property type="match status" value="1"/>
</dbReference>
<protein>
    <recommendedName>
        <fullName evidence="5">DUF4012 domain-containing protein</fullName>
    </recommendedName>
</protein>
<keyword evidence="4" id="KW-1185">Reference proteome</keyword>
<dbReference type="KEGG" id="sti:Sthe_2753"/>
<name>D1C8M4_SPHTD</name>
<feature type="coiled-coil region" evidence="1">
    <location>
        <begin position="187"/>
        <end position="214"/>
    </location>
</feature>
<feature type="transmembrane region" description="Helical" evidence="2">
    <location>
        <begin position="38"/>
        <end position="60"/>
    </location>
</feature>
<keyword evidence="2" id="KW-0812">Transmembrane</keyword>
<sequence>MTMRRSDVLREQRGDDLRDTALREGARRRRRRARRRTWVARPATLVAVVCLLVLVLWMGMRVNQARAAYAGVAEEVATLQALADDDLVALSSRDLAPIIFSLDELGRDVSRLQRAVTLPPGVHQIAEHLPWIGARYRAGHDMLKVAALLSEAGETTAQVGREMLVAMEATGVSADGSRPSGTWLDILGRHQAELERVAAQVDEAQRIRAQLDEEALPAPARKRLPALDRALARVGDFGDLMGPDLPALQAALGGNGPVRYLVLFQNPAELRPSGGFPGTMGLVTLERGQLRDYQIFSSHELTQDYMRQRQERRPQPWPIEQYFPQDGFLLHDATWWADFPRGAAVTMEMYAETDWPPIDGIIALQPTVVSDLLRITGPITLSVDGEDREITADNVYAEIERQRRMRRAGNLDATHHKELIALIGEALIERMKTGDRQMLARMAASLLPAAEHRDLQFYASDPAVQAMADRQGWTGRLIPEEGVPTLAVNFANMAINKASLAMQPRLTLTLEGPENGQRRATLDVELEHLGSDDEDPLYGGFQRWWTEVLLPEGSAWIASDPSALPDPEALNGGSYQIDLFPGQTGRVHVEFTMPDAPSLLLRRQPGVRTAEVTVVDARCQQSREVSLTNDVKVDLASLCR</sequence>
<dbReference type="RefSeq" id="WP_012873205.1">
    <property type="nucleotide sequence ID" value="NC_013524.1"/>
</dbReference>
<dbReference type="STRING" id="479434.Sthe_2753"/>
<reference evidence="3 4" key="2">
    <citation type="journal article" date="2010" name="Stand. Genomic Sci.">
        <title>Complete genome sequence of Desulfohalobium retbaense type strain (HR(100)).</title>
        <authorList>
            <person name="Spring S."/>
            <person name="Nolan M."/>
            <person name="Lapidus A."/>
            <person name="Glavina Del Rio T."/>
            <person name="Copeland A."/>
            <person name="Tice H."/>
            <person name="Cheng J.F."/>
            <person name="Lucas S."/>
            <person name="Land M."/>
            <person name="Chen F."/>
            <person name="Bruce D."/>
            <person name="Goodwin L."/>
            <person name="Pitluck S."/>
            <person name="Ivanova N."/>
            <person name="Mavromatis K."/>
            <person name="Mikhailova N."/>
            <person name="Pati A."/>
            <person name="Chen A."/>
            <person name="Palaniappan K."/>
            <person name="Hauser L."/>
            <person name="Chang Y.J."/>
            <person name="Jeffries C.D."/>
            <person name="Munk C."/>
            <person name="Kiss H."/>
            <person name="Chain P."/>
            <person name="Han C."/>
            <person name="Brettin T."/>
            <person name="Detter J.C."/>
            <person name="Schuler E."/>
            <person name="Goker M."/>
            <person name="Rohde M."/>
            <person name="Bristow J."/>
            <person name="Eisen J.A."/>
            <person name="Markowitz V."/>
            <person name="Hugenholtz P."/>
            <person name="Kyrpides N.C."/>
            <person name="Klenk H.P."/>
        </authorList>
    </citation>
    <scope>NUCLEOTIDE SEQUENCE [LARGE SCALE GENOMIC DNA]</scope>
    <source>
        <strain evidence="4">ATCC 49802 / DSM 20745 / S 6022</strain>
    </source>
</reference>
<proteinExistence type="predicted"/>
<organism evidence="3 4">
    <name type="scientific">Sphaerobacter thermophilus (strain ATCC 49802 / DSM 20745 / KCCM 41009 / NCIMB 13125 / S 6022)</name>
    <dbReference type="NCBI Taxonomy" id="479434"/>
    <lineage>
        <taxon>Bacteria</taxon>
        <taxon>Pseudomonadati</taxon>
        <taxon>Thermomicrobiota</taxon>
        <taxon>Thermomicrobia</taxon>
        <taxon>Sphaerobacterales</taxon>
        <taxon>Sphaerobacterineae</taxon>
        <taxon>Sphaerobacteraceae</taxon>
        <taxon>Sphaerobacter</taxon>
    </lineage>
</organism>
<evidence type="ECO:0000256" key="1">
    <source>
        <dbReference type="SAM" id="Coils"/>
    </source>
</evidence>
<reference evidence="4" key="1">
    <citation type="submission" date="2009-11" db="EMBL/GenBank/DDBJ databases">
        <title>The complete chromosome 2 of Sphaerobacter thermophilus DSM 20745.</title>
        <authorList>
            <person name="Lucas S."/>
            <person name="Copeland A."/>
            <person name="Lapidus A."/>
            <person name="Glavina del Rio T."/>
            <person name="Dalin E."/>
            <person name="Tice H."/>
            <person name="Bruce D."/>
            <person name="Goodwin L."/>
            <person name="Pitluck S."/>
            <person name="Kyrpides N."/>
            <person name="Mavromatis K."/>
            <person name="Ivanova N."/>
            <person name="Mikhailova N."/>
            <person name="LaButti K.M."/>
            <person name="Clum A."/>
            <person name="Sun H.I."/>
            <person name="Brettin T."/>
            <person name="Detter J.C."/>
            <person name="Han C."/>
            <person name="Larimer F."/>
            <person name="Land M."/>
            <person name="Hauser L."/>
            <person name="Markowitz V."/>
            <person name="Cheng J.F."/>
            <person name="Hugenholtz P."/>
            <person name="Woyke T."/>
            <person name="Wu D."/>
            <person name="Steenblock K."/>
            <person name="Schneider S."/>
            <person name="Pukall R."/>
            <person name="Goeker M."/>
            <person name="Klenk H.P."/>
            <person name="Eisen J.A."/>
        </authorList>
    </citation>
    <scope>NUCLEOTIDE SEQUENCE [LARGE SCALE GENOMIC DNA]</scope>
    <source>
        <strain evidence="4">ATCC 49802 / DSM 20745 / S 6022</strain>
    </source>
</reference>
<dbReference type="InParanoid" id="D1C8M4"/>